<dbReference type="Proteomes" id="UP000277300">
    <property type="component" value="Unassembled WGS sequence"/>
</dbReference>
<dbReference type="Proteomes" id="UP000284657">
    <property type="component" value="Unassembled WGS sequence"/>
</dbReference>
<dbReference type="SMART" id="SM00220">
    <property type="entry name" value="S_TKc"/>
    <property type="match status" value="1"/>
</dbReference>
<dbReference type="InterPro" id="IPR011009">
    <property type="entry name" value="Kinase-like_dom_sf"/>
</dbReference>
<dbReference type="SUPFAM" id="SSF56112">
    <property type="entry name" value="Protein kinase-like (PK-like)"/>
    <property type="match status" value="1"/>
</dbReference>
<feature type="signal peptide" evidence="2">
    <location>
        <begin position="1"/>
        <end position="23"/>
    </location>
</feature>
<evidence type="ECO:0000256" key="2">
    <source>
        <dbReference type="SAM" id="SignalP"/>
    </source>
</evidence>
<feature type="transmembrane region" description="Helical" evidence="1">
    <location>
        <begin position="274"/>
        <end position="298"/>
    </location>
</feature>
<evidence type="ECO:0000313" key="4">
    <source>
        <dbReference type="EMBL" id="RLN45927.1"/>
    </source>
</evidence>
<dbReference type="EMBL" id="MBDO02000472">
    <property type="protein sequence ID" value="RLN54955.1"/>
    <property type="molecule type" value="Genomic_DNA"/>
</dbReference>
<dbReference type="PANTHER" id="PTHR44329">
    <property type="entry name" value="SERINE/THREONINE-PROTEIN KINASE TNNI3K-RELATED"/>
    <property type="match status" value="1"/>
</dbReference>
<dbReference type="AlphaFoldDB" id="A0A3F2REN6"/>
<evidence type="ECO:0000313" key="6">
    <source>
        <dbReference type="Proteomes" id="UP000277300"/>
    </source>
</evidence>
<reference evidence="6 7" key="1">
    <citation type="submission" date="2018-07" db="EMBL/GenBank/DDBJ databases">
        <title>Genome sequencing of oomycete isolates from Chile give support for New Zealand origin for Phytophthora kernoviae and make available the first Nothophytophthora sp. genome.</title>
        <authorList>
            <person name="Studholme D.J."/>
            <person name="Sanfuentes E."/>
            <person name="Panda P."/>
            <person name="Hill R."/>
            <person name="Sambles C."/>
            <person name="Grant M."/>
            <person name="Williams N.M."/>
            <person name="Mcdougal R.L."/>
        </authorList>
    </citation>
    <scope>NUCLEOTIDE SEQUENCE [LARGE SCALE GENOMIC DNA]</scope>
    <source>
        <strain evidence="5">Chile6</strain>
        <strain evidence="4">Chile7</strain>
    </source>
</reference>
<dbReference type="PANTHER" id="PTHR44329:SF214">
    <property type="entry name" value="PROTEIN KINASE DOMAIN-CONTAINING PROTEIN"/>
    <property type="match status" value="1"/>
</dbReference>
<gene>
    <name evidence="4" type="ORF">BBJ29_007076</name>
    <name evidence="5" type="ORF">BBP00_00008715</name>
</gene>
<proteinExistence type="predicted"/>
<keyword evidence="1" id="KW-1133">Transmembrane helix</keyword>
<evidence type="ECO:0000256" key="1">
    <source>
        <dbReference type="SAM" id="Phobius"/>
    </source>
</evidence>
<dbReference type="EMBL" id="MBAD02002619">
    <property type="protein sequence ID" value="RLN45927.1"/>
    <property type="molecule type" value="Genomic_DNA"/>
</dbReference>
<dbReference type="PROSITE" id="PS00108">
    <property type="entry name" value="PROTEIN_KINASE_ST"/>
    <property type="match status" value="1"/>
</dbReference>
<dbReference type="GO" id="GO:0005524">
    <property type="term" value="F:ATP binding"/>
    <property type="evidence" value="ECO:0007669"/>
    <property type="project" value="InterPro"/>
</dbReference>
<dbReference type="PROSITE" id="PS50011">
    <property type="entry name" value="PROTEIN_KINASE_DOM"/>
    <property type="match status" value="1"/>
</dbReference>
<dbReference type="OrthoDB" id="4062651at2759"/>
<keyword evidence="1" id="KW-0472">Membrane</keyword>
<name>A0A3F2REN6_9STRA</name>
<evidence type="ECO:0000313" key="5">
    <source>
        <dbReference type="EMBL" id="RLN54955.1"/>
    </source>
</evidence>
<comment type="caution">
    <text evidence="5">The sequence shown here is derived from an EMBL/GenBank/DDBJ whole genome shotgun (WGS) entry which is preliminary data.</text>
</comment>
<accession>A0A3F2REN6</accession>
<dbReference type="InterPro" id="IPR008271">
    <property type="entry name" value="Ser/Thr_kinase_AS"/>
</dbReference>
<protein>
    <recommendedName>
        <fullName evidence="3">Protein kinase domain-containing protein</fullName>
    </recommendedName>
</protein>
<dbReference type="GO" id="GO:0004674">
    <property type="term" value="F:protein serine/threonine kinase activity"/>
    <property type="evidence" value="ECO:0007669"/>
    <property type="project" value="TreeGrafter"/>
</dbReference>
<evidence type="ECO:0000259" key="3">
    <source>
        <dbReference type="PROSITE" id="PS50011"/>
    </source>
</evidence>
<organism evidence="5 6">
    <name type="scientific">Phytophthora kernoviae</name>
    <dbReference type="NCBI Taxonomy" id="325452"/>
    <lineage>
        <taxon>Eukaryota</taxon>
        <taxon>Sar</taxon>
        <taxon>Stramenopiles</taxon>
        <taxon>Oomycota</taxon>
        <taxon>Peronosporomycetes</taxon>
        <taxon>Peronosporales</taxon>
        <taxon>Peronosporaceae</taxon>
        <taxon>Phytophthora</taxon>
    </lineage>
</organism>
<dbReference type="Gene3D" id="1.10.510.10">
    <property type="entry name" value="Transferase(Phosphotransferase) domain 1"/>
    <property type="match status" value="2"/>
</dbReference>
<keyword evidence="1" id="KW-0812">Transmembrane</keyword>
<feature type="chain" id="PRO_5033795854" description="Protein kinase domain-containing protein" evidence="2">
    <location>
        <begin position="24"/>
        <end position="652"/>
    </location>
</feature>
<dbReference type="InterPro" id="IPR000719">
    <property type="entry name" value="Prot_kinase_dom"/>
</dbReference>
<keyword evidence="2" id="KW-0732">Signal</keyword>
<sequence length="652" mass="71507">MAAQKALYLSAIITLVLCANAQARTDIVTQLHDNSAITQPVAPAELNSALTDLVGTVGNFSKFPDNLQRALLWSAGWVRTNPDTGSSASGSNSSDDYVQVYVLCGRTMSDVFQRPSAFDDSSQCGLKSCKPNVITYTNSTCDPSYVETNKALCALSLEASLELKDGPLWSQDGQIDANFDPQIFQYNDTTSDDTNIYMLTQKSSWGMTDDVCPNAAEFIVPCRQVSASDVDEDAQERTWCEPEIELGLKMWLDEEYTAVAGGGDSSSSSSKVSVAVVIVLGTLLTLFIVATAVLWFMLRRAKSWAKDGIHENEQNTFFVHAQGGGAQLDRLVNMPGQYASNNGPAILLENIAQIETANEGFRQRSPELATFCDDQELMLKRIAFAGIIYRKQMSSGPNGEVWRGEYEGQQVAIKRTIATTAANTAASSSNRGDIVAAMGDKELKALENFTKEIRMAAFLDHPNIVHFIGLSWRTLPDLCMVSEYAPLGDLAHFLARSESRGLTWKDEKLPIAADISNALVYLHSLSPMVLHRDLKSLNILLTEDLQAKLSDFGLSREKSFDETMTSGVGTLLWTAPEVLRGERFSQGRKNKTKGDMDWIPLIASGQASPPFRPDCPPGLRTLADQCLDHDPNKRPPAMQIVYILRSKILPTL</sequence>
<dbReference type="Gene3D" id="3.30.200.20">
    <property type="entry name" value="Phosphorylase Kinase, domain 1"/>
    <property type="match status" value="1"/>
</dbReference>
<dbReference type="Pfam" id="PF00069">
    <property type="entry name" value="Pkinase"/>
    <property type="match status" value="1"/>
</dbReference>
<evidence type="ECO:0000313" key="7">
    <source>
        <dbReference type="Proteomes" id="UP000284657"/>
    </source>
</evidence>
<dbReference type="InterPro" id="IPR051681">
    <property type="entry name" value="Ser/Thr_Kinases-Pseudokinases"/>
</dbReference>
<feature type="domain" description="Protein kinase" evidence="3">
    <location>
        <begin position="387"/>
        <end position="652"/>
    </location>
</feature>